<dbReference type="RefSeq" id="WP_150458016.1">
    <property type="nucleotide sequence ID" value="NZ_VYKK01000012.1"/>
</dbReference>
<dbReference type="OrthoDB" id="9796612at2"/>
<dbReference type="PANTHER" id="PTHR33397:SF3">
    <property type="entry name" value="MRNA NUCLEASE HEPT"/>
    <property type="match status" value="1"/>
</dbReference>
<dbReference type="InterPro" id="IPR037038">
    <property type="entry name" value="HepT-like_sf"/>
</dbReference>
<dbReference type="NCBIfam" id="NF047751">
    <property type="entry name" value="HepT_toxin"/>
    <property type="match status" value="1"/>
</dbReference>
<dbReference type="PANTHER" id="PTHR33397">
    <property type="entry name" value="UPF0331 PROTEIN YUTE"/>
    <property type="match status" value="1"/>
</dbReference>
<proteinExistence type="inferred from homology"/>
<dbReference type="InterPro" id="IPR052379">
    <property type="entry name" value="Type_VII_TA_RNase"/>
</dbReference>
<evidence type="ECO:0000313" key="6">
    <source>
        <dbReference type="Proteomes" id="UP000367750"/>
    </source>
</evidence>
<dbReference type="GO" id="GO:0110001">
    <property type="term" value="C:toxin-antitoxin complex"/>
    <property type="evidence" value="ECO:0007669"/>
    <property type="project" value="InterPro"/>
</dbReference>
<keyword evidence="2" id="KW-0540">Nuclease</keyword>
<evidence type="ECO:0000256" key="3">
    <source>
        <dbReference type="ARBA" id="ARBA00022801"/>
    </source>
</evidence>
<comment type="similarity">
    <text evidence="4">Belongs to the HepT RNase toxin family.</text>
</comment>
<gene>
    <name evidence="5" type="ORF">F4V43_09535</name>
</gene>
<keyword evidence="3" id="KW-0378">Hydrolase</keyword>
<dbReference type="Pfam" id="PF01934">
    <property type="entry name" value="HepT-like"/>
    <property type="match status" value="1"/>
</dbReference>
<sequence>MNRDILLNKTEVIRRCLKRIHEEYAGDERNLHHYTKQDSIILNLQRCCEACIDLAMHTVAELGTGVPQASREAFDILLQEGVIPEELARNLKAMVGFRNIAVHDYQAVQLDILKAILEEHLTDFTEFAAILKAQASFGANPKLP</sequence>
<dbReference type="EMBL" id="VYKK01000012">
    <property type="protein sequence ID" value="KAA9004865.1"/>
    <property type="molecule type" value="Genomic_DNA"/>
</dbReference>
<evidence type="ECO:0000256" key="4">
    <source>
        <dbReference type="ARBA" id="ARBA00024207"/>
    </source>
</evidence>
<accession>A0A5J5G9U1</accession>
<organism evidence="5 6">
    <name type="scientific">Paenibacillus spiritus</name>
    <dbReference type="NCBI Taxonomy" id="2496557"/>
    <lineage>
        <taxon>Bacteria</taxon>
        <taxon>Bacillati</taxon>
        <taxon>Bacillota</taxon>
        <taxon>Bacilli</taxon>
        <taxon>Bacillales</taxon>
        <taxon>Paenibacillaceae</taxon>
        <taxon>Paenibacillus</taxon>
    </lineage>
</organism>
<evidence type="ECO:0000256" key="1">
    <source>
        <dbReference type="ARBA" id="ARBA00022649"/>
    </source>
</evidence>
<keyword evidence="6" id="KW-1185">Reference proteome</keyword>
<dbReference type="Proteomes" id="UP000367750">
    <property type="component" value="Unassembled WGS sequence"/>
</dbReference>
<evidence type="ECO:0000313" key="5">
    <source>
        <dbReference type="EMBL" id="KAA9004865.1"/>
    </source>
</evidence>
<dbReference type="GO" id="GO:0004540">
    <property type="term" value="F:RNA nuclease activity"/>
    <property type="evidence" value="ECO:0007669"/>
    <property type="project" value="InterPro"/>
</dbReference>
<dbReference type="Gene3D" id="1.20.120.580">
    <property type="entry name" value="bsu32300-like"/>
    <property type="match status" value="1"/>
</dbReference>
<protein>
    <submittedName>
        <fullName evidence="5">DUF86 domain-containing protein</fullName>
    </submittedName>
</protein>
<dbReference type="AlphaFoldDB" id="A0A5J5G9U1"/>
<reference evidence="5 6" key="1">
    <citation type="submission" date="2019-09" db="EMBL/GenBank/DDBJ databases">
        <title>Bacillus ochoae sp. nov., Paenibacillus whitsoniae sp. nov., Paenibacillus spiritus sp. nov. Isolated from the Mars Exploration Rover during spacecraft assembly.</title>
        <authorList>
            <person name="Seuylemezian A."/>
            <person name="Vaishampayan P."/>
        </authorList>
    </citation>
    <scope>NUCLEOTIDE SEQUENCE [LARGE SCALE GENOMIC DNA]</scope>
    <source>
        <strain evidence="5 6">MER_111</strain>
    </source>
</reference>
<name>A0A5J5G9U1_9BACL</name>
<keyword evidence="1" id="KW-1277">Toxin-antitoxin system</keyword>
<dbReference type="GO" id="GO:0016787">
    <property type="term" value="F:hydrolase activity"/>
    <property type="evidence" value="ECO:0007669"/>
    <property type="project" value="UniProtKB-KW"/>
</dbReference>
<dbReference type="InterPro" id="IPR008201">
    <property type="entry name" value="HepT-like"/>
</dbReference>
<comment type="caution">
    <text evidence="5">The sequence shown here is derived from an EMBL/GenBank/DDBJ whole genome shotgun (WGS) entry which is preliminary data.</text>
</comment>
<evidence type="ECO:0000256" key="2">
    <source>
        <dbReference type="ARBA" id="ARBA00022722"/>
    </source>
</evidence>